<dbReference type="PANTHER" id="PTHR21662">
    <property type="entry name" value="RECEPTOR PROTEIN-TYROSINE KINASE"/>
    <property type="match status" value="1"/>
</dbReference>
<dbReference type="Proteomes" id="UP000268014">
    <property type="component" value="Unassembled WGS sequence"/>
</dbReference>
<dbReference type="InterPro" id="IPR036941">
    <property type="entry name" value="Rcpt_L-dom_sf"/>
</dbReference>
<keyword evidence="3" id="KW-1185">Reference proteome</keyword>
<dbReference type="SUPFAM" id="SSF52058">
    <property type="entry name" value="L domain-like"/>
    <property type="match status" value="2"/>
</dbReference>
<reference evidence="4" key="1">
    <citation type="submission" date="2017-02" db="UniProtKB">
        <authorList>
            <consortium name="WormBaseParasite"/>
        </authorList>
    </citation>
    <scope>IDENTIFICATION</scope>
</reference>
<reference evidence="2 3" key="2">
    <citation type="submission" date="2018-11" db="EMBL/GenBank/DDBJ databases">
        <authorList>
            <consortium name="Pathogen Informatics"/>
        </authorList>
    </citation>
    <scope>NUCLEOTIDE SEQUENCE [LARGE SCALE GENOMIC DNA]</scope>
    <source>
        <strain evidence="2 3">MHpl1</strain>
    </source>
</reference>
<dbReference type="InterPro" id="IPR000494">
    <property type="entry name" value="Rcpt_L-dom"/>
</dbReference>
<organism evidence="4">
    <name type="scientific">Haemonchus placei</name>
    <name type="common">Barber's pole worm</name>
    <dbReference type="NCBI Taxonomy" id="6290"/>
    <lineage>
        <taxon>Eukaryota</taxon>
        <taxon>Metazoa</taxon>
        <taxon>Ecdysozoa</taxon>
        <taxon>Nematoda</taxon>
        <taxon>Chromadorea</taxon>
        <taxon>Rhabditida</taxon>
        <taxon>Rhabditina</taxon>
        <taxon>Rhabditomorpha</taxon>
        <taxon>Strongyloidea</taxon>
        <taxon>Trichostrongylidae</taxon>
        <taxon>Haemonchus</taxon>
    </lineage>
</organism>
<name>A0A0N4VUN4_HAEPC</name>
<protein>
    <submittedName>
        <fullName evidence="4">Recep_L_domain domain-containing protein</fullName>
    </submittedName>
</protein>
<dbReference type="PANTHER" id="PTHR21662:SF59">
    <property type="entry name" value="RECEPTOR PROTEIN-TYROSINE KINASE"/>
    <property type="match status" value="1"/>
</dbReference>
<feature type="domain" description="Receptor L-domain" evidence="1">
    <location>
        <begin position="82"/>
        <end position="122"/>
    </location>
</feature>
<evidence type="ECO:0000259" key="1">
    <source>
        <dbReference type="Pfam" id="PF01030"/>
    </source>
</evidence>
<evidence type="ECO:0000313" key="2">
    <source>
        <dbReference type="EMBL" id="VDO07398.1"/>
    </source>
</evidence>
<dbReference type="Pfam" id="PF01030">
    <property type="entry name" value="Recep_L_domain"/>
    <property type="match status" value="1"/>
</dbReference>
<dbReference type="Gene3D" id="3.80.20.20">
    <property type="entry name" value="Receptor L-domain"/>
    <property type="match status" value="1"/>
</dbReference>
<evidence type="ECO:0000313" key="3">
    <source>
        <dbReference type="Proteomes" id="UP000268014"/>
    </source>
</evidence>
<proteinExistence type="predicted"/>
<dbReference type="OrthoDB" id="5869109at2759"/>
<dbReference type="AlphaFoldDB" id="A0A0N4VUN4"/>
<dbReference type="InterPro" id="IPR053079">
    <property type="entry name" value="SPS2_domain"/>
</dbReference>
<dbReference type="WBParaSite" id="HPLM_0000100101-mRNA-1">
    <property type="protein sequence ID" value="HPLM_0000100101-mRNA-1"/>
    <property type="gene ID" value="HPLM_0000100101"/>
</dbReference>
<gene>
    <name evidence="2" type="ORF">HPLM_LOCUS1004</name>
</gene>
<evidence type="ECO:0000313" key="4">
    <source>
        <dbReference type="WBParaSite" id="HPLM_0000100101-mRNA-1"/>
    </source>
</evidence>
<accession>A0A0N4VUN4</accession>
<dbReference type="OMA" id="SSECEAF"/>
<dbReference type="EMBL" id="UZAF01001093">
    <property type="protein sequence ID" value="VDO07398.1"/>
    <property type="molecule type" value="Genomic_DNA"/>
</dbReference>
<sequence length="280" mass="32035">MPQFDSDVIEIIDNPLLTSVNLDKFNFSDGIVRIQRNPLLDVSSLCSRLNRVLDKHWHISDACEPRKPVLSALKLLPGIPHERLMVLSTVKKIAGCLSVRRTNLETLSFFQNLEEIDCRGMFLLLLDQRGLSHVPFECWIHLKSLNKSDYSYILDSSGFQSEASKLEGSIFPEFQLQRGLPSPSVYQWKLSKISENLPWDACVFNSQTTDLITISRNCTSLIGFLHYENRTIPPLEIIILNRIRHIYGNIKLVNVSITDLSMFSELERVISLDGEFSHLF</sequence>